<evidence type="ECO:0000313" key="1">
    <source>
        <dbReference type="EMBL" id="BDZ52786.1"/>
    </source>
</evidence>
<dbReference type="RefSeq" id="WP_286347070.1">
    <property type="nucleotide sequence ID" value="NZ_AP027733.1"/>
</dbReference>
<sequence>MSFATPIQSPSIAFAHFGYQGMVLTFEEGGLRLTADFTGKGSSDHVVVFQETEDGISDSQYSYDDFGRILAVDFEGWNEQDHALVSEWGTHRLDEARDRLNEKLAALLKVDGMQHELLKA</sequence>
<proteinExistence type="predicted"/>
<organism evidence="1 2">
    <name type="scientific">Frondihabitans sucicola</name>
    <dbReference type="NCBI Taxonomy" id="1268041"/>
    <lineage>
        <taxon>Bacteria</taxon>
        <taxon>Bacillati</taxon>
        <taxon>Actinomycetota</taxon>
        <taxon>Actinomycetes</taxon>
        <taxon>Micrococcales</taxon>
        <taxon>Microbacteriaceae</taxon>
        <taxon>Frondihabitans</taxon>
    </lineage>
</organism>
<name>A0ABN6Y9V9_9MICO</name>
<evidence type="ECO:0000313" key="2">
    <source>
        <dbReference type="Proteomes" id="UP001321486"/>
    </source>
</evidence>
<gene>
    <name evidence="1" type="ORF">GCM10025867_50270</name>
</gene>
<dbReference type="Proteomes" id="UP001321486">
    <property type="component" value="Plasmid pNBRC108728a"/>
</dbReference>
<protein>
    <recommendedName>
        <fullName evidence="3">YD repeat-containing protein</fullName>
    </recommendedName>
</protein>
<keyword evidence="1" id="KW-0614">Plasmid</keyword>
<reference evidence="2" key="1">
    <citation type="journal article" date="2019" name="Int. J. Syst. Evol. Microbiol.">
        <title>The Global Catalogue of Microorganisms (GCM) 10K type strain sequencing project: providing services to taxonomists for standard genome sequencing and annotation.</title>
        <authorList>
            <consortium name="The Broad Institute Genomics Platform"/>
            <consortium name="The Broad Institute Genome Sequencing Center for Infectious Disease"/>
            <person name="Wu L."/>
            <person name="Ma J."/>
        </authorList>
    </citation>
    <scope>NUCLEOTIDE SEQUENCE [LARGE SCALE GENOMIC DNA]</scope>
    <source>
        <strain evidence="2">NBRC 108728</strain>
    </source>
</reference>
<accession>A0ABN6Y9V9</accession>
<keyword evidence="2" id="KW-1185">Reference proteome</keyword>
<evidence type="ECO:0008006" key="3">
    <source>
        <dbReference type="Google" id="ProtNLM"/>
    </source>
</evidence>
<dbReference type="EMBL" id="AP027733">
    <property type="protein sequence ID" value="BDZ52786.1"/>
    <property type="molecule type" value="Genomic_DNA"/>
</dbReference>
<geneLocation type="plasmid" evidence="1 2">
    <name>pNBRC108728a</name>
</geneLocation>